<evidence type="ECO:0000313" key="8">
    <source>
        <dbReference type="Proteomes" id="UP000078437"/>
    </source>
</evidence>
<dbReference type="InterPro" id="IPR002252">
    <property type="entry name" value="Glyco_hydro_36"/>
</dbReference>
<proteinExistence type="predicted"/>
<reference evidence="7 8" key="1">
    <citation type="journal article" date="2016" name="Int. J. Syst. Evol. Microbiol.">
        <title>Agromyces aureus sp. nov., isolated from the rhizosphere of Salix caprea L. grown in a heavy-metal-contaminated soil.</title>
        <authorList>
            <person name="Corretto E."/>
            <person name="Antonielli L."/>
            <person name="Sessitsch A."/>
            <person name="Compant S."/>
            <person name="Gorfer M."/>
            <person name="Kuffner M."/>
            <person name="Brader G."/>
        </authorList>
    </citation>
    <scope>NUCLEOTIDE SEQUENCE [LARGE SCALE GENOMIC DNA]</scope>
    <source>
        <strain evidence="7 8">AR33</strain>
    </source>
</reference>
<dbReference type="InterPro" id="IPR031705">
    <property type="entry name" value="Glyco_hydro_36_C"/>
</dbReference>
<feature type="domain" description="Glycosyl hydrolase family 36 N-terminal" evidence="6">
    <location>
        <begin position="96"/>
        <end position="266"/>
    </location>
</feature>
<feature type="domain" description="Glycosyl hydrolase family 36 C-terminal" evidence="5">
    <location>
        <begin position="625"/>
        <end position="719"/>
    </location>
</feature>
<evidence type="ECO:0000259" key="5">
    <source>
        <dbReference type="Pfam" id="PF16874"/>
    </source>
</evidence>
<dbReference type="PROSITE" id="PS00512">
    <property type="entry name" value="ALPHA_GALACTOSIDASE"/>
    <property type="match status" value="1"/>
</dbReference>
<reference evidence="8" key="2">
    <citation type="submission" date="2016-01" db="EMBL/GenBank/DDBJ databases">
        <title>Complete genome sequence of Agromyces aureus AR33T and comparison with related organisms.</title>
        <authorList>
            <person name="Corretto E."/>
            <person name="Antonielli L."/>
            <person name="Sessitsch A."/>
            <person name="Brader G."/>
        </authorList>
    </citation>
    <scope>NUCLEOTIDE SEQUENCE [LARGE SCALE GENOMIC DNA]</scope>
    <source>
        <strain evidence="8">AR33</strain>
    </source>
</reference>
<protein>
    <recommendedName>
        <fullName evidence="2">alpha-galactosidase</fullName>
        <ecNumber evidence="2">3.2.1.22</ecNumber>
    </recommendedName>
</protein>
<keyword evidence="8" id="KW-1185">Reference proteome</keyword>
<dbReference type="InterPro" id="IPR013785">
    <property type="entry name" value="Aldolase_TIM"/>
</dbReference>
<name>A0A191WHL2_9MICO</name>
<dbReference type="KEGG" id="agy:ATC03_14775"/>
<dbReference type="InterPro" id="IPR017853">
    <property type="entry name" value="GH"/>
</dbReference>
<dbReference type="PANTHER" id="PTHR43053:SF3">
    <property type="entry name" value="ALPHA-GALACTOSIDASE C-RELATED"/>
    <property type="match status" value="1"/>
</dbReference>
<keyword evidence="4" id="KW-0326">Glycosidase</keyword>
<dbReference type="InterPro" id="IPR031704">
    <property type="entry name" value="Glyco_hydro_36_N"/>
</dbReference>
<dbReference type="SUPFAM" id="SSF51445">
    <property type="entry name" value="(Trans)glycosidases"/>
    <property type="match status" value="1"/>
</dbReference>
<evidence type="ECO:0000313" key="7">
    <source>
        <dbReference type="EMBL" id="ANJ27785.1"/>
    </source>
</evidence>
<dbReference type="Pfam" id="PF02065">
    <property type="entry name" value="Melibiase"/>
    <property type="match status" value="1"/>
</dbReference>
<keyword evidence="3" id="KW-0378">Hydrolase</keyword>
<dbReference type="InterPro" id="IPR050985">
    <property type="entry name" value="Alpha-glycosidase_related"/>
</dbReference>
<evidence type="ECO:0000256" key="1">
    <source>
        <dbReference type="ARBA" id="ARBA00001255"/>
    </source>
</evidence>
<evidence type="ECO:0000256" key="4">
    <source>
        <dbReference type="ARBA" id="ARBA00023295"/>
    </source>
</evidence>
<sequence>MSVHVIGTRTALLVVERPDRLPALAWLGAAPEGGFSPEDAADVAALVGDPPAFPTPFDIFGRAVPLLGEASQLWIGRRGLRGHRLGDGSGPAAGRDWSSRFVPVSVTADASAEHGAVVVEAVDEVAGLALRSELEGVAGGGVRVRHALRNTGAGGYVVDALEVALPAPVTMVEQLDFTGRWALERMAQRRPIADGTWVRESTEGRPGWDSATMLIAGEQGFGFSRGQVVGVHVAAAGEVRHVLERQRTGIITVGGGEALGPGEVVLAPGEEYATPWVYAFAADDGLDGLAAQSHALVRSWHPDALHERAVTSNVWEAVYHDHDVERLFALARLAAEVGVERFVLDDGWFGSRRDDSRGLGDWVVSDHFGPDGLRPLSDLVHELGMEFGLWLEPEMVNLDSDLYRAHPDWILATGGRVPTPMRSQEVLDLSRPEVHDHLFSQISAVLAENGVDYVKWDHNRQLFDAGSGVRDGATGIHAHTLGYAALLDRLRAAHPDVVWEGCASGGARIDLDSLSRVERVWTSDGTDALSRQRIQRGTAQLAPLAWLGAHISAPRNHQTGRVSDLDFRVATAFLGDLGIEWDLSSANLEERDRLRDWIALYRKHRGLVHTGRLHRADDLPDAVAVTGVVADDRSEGIFVYAQLEETVADPPPFRLPGLDARARYAVRAVNPGSAASDRFVSGGGASARGVTVVEASGFALGTVGLLPPARWPQTARVVHAERLD</sequence>
<dbReference type="STRING" id="453304.ATC03_14775"/>
<dbReference type="Gene3D" id="3.20.20.70">
    <property type="entry name" value="Aldolase class I"/>
    <property type="match status" value="1"/>
</dbReference>
<dbReference type="FunFam" id="3.20.20.70:FF:000118">
    <property type="entry name" value="Alpha-galactosidase"/>
    <property type="match status" value="1"/>
</dbReference>
<dbReference type="Proteomes" id="UP000078437">
    <property type="component" value="Chromosome"/>
</dbReference>
<dbReference type="PRINTS" id="PR00743">
    <property type="entry name" value="GLHYDRLASE36"/>
</dbReference>
<dbReference type="EMBL" id="CP013979">
    <property type="protein sequence ID" value="ANJ27785.1"/>
    <property type="molecule type" value="Genomic_DNA"/>
</dbReference>
<comment type="catalytic activity">
    <reaction evidence="1">
        <text>Hydrolysis of terminal, non-reducing alpha-D-galactose residues in alpha-D-galactosides, including galactose oligosaccharides, galactomannans and galactolipids.</text>
        <dbReference type="EC" id="3.2.1.22"/>
    </reaction>
</comment>
<evidence type="ECO:0000259" key="6">
    <source>
        <dbReference type="Pfam" id="PF16875"/>
    </source>
</evidence>
<evidence type="ECO:0000256" key="3">
    <source>
        <dbReference type="ARBA" id="ARBA00022801"/>
    </source>
</evidence>
<dbReference type="Pfam" id="PF16874">
    <property type="entry name" value="Glyco_hydro_36C"/>
    <property type="match status" value="1"/>
</dbReference>
<dbReference type="CDD" id="cd14791">
    <property type="entry name" value="GH36"/>
    <property type="match status" value="1"/>
</dbReference>
<evidence type="ECO:0000256" key="2">
    <source>
        <dbReference type="ARBA" id="ARBA00012755"/>
    </source>
</evidence>
<dbReference type="Pfam" id="PF16875">
    <property type="entry name" value="Glyco_hydro_36N"/>
    <property type="match status" value="1"/>
</dbReference>
<dbReference type="OrthoDB" id="9758822at2"/>
<dbReference type="RefSeq" id="WP_067878687.1">
    <property type="nucleotide sequence ID" value="NZ_CP013979.1"/>
</dbReference>
<dbReference type="AlphaFoldDB" id="A0A191WHL2"/>
<dbReference type="GO" id="GO:0004557">
    <property type="term" value="F:alpha-galactosidase activity"/>
    <property type="evidence" value="ECO:0007669"/>
    <property type="project" value="UniProtKB-EC"/>
</dbReference>
<dbReference type="Gene3D" id="2.70.98.60">
    <property type="entry name" value="alpha-galactosidase from lactobacil brevis"/>
    <property type="match status" value="1"/>
</dbReference>
<gene>
    <name evidence="7" type="ORF">ATC03_14775</name>
</gene>
<dbReference type="GO" id="GO:0016052">
    <property type="term" value="P:carbohydrate catabolic process"/>
    <property type="evidence" value="ECO:0007669"/>
    <property type="project" value="InterPro"/>
</dbReference>
<organism evidence="7 8">
    <name type="scientific">Agromyces aureus</name>
    <dbReference type="NCBI Taxonomy" id="453304"/>
    <lineage>
        <taxon>Bacteria</taxon>
        <taxon>Bacillati</taxon>
        <taxon>Actinomycetota</taxon>
        <taxon>Actinomycetes</taxon>
        <taxon>Micrococcales</taxon>
        <taxon>Microbacteriaceae</taxon>
        <taxon>Agromyces</taxon>
    </lineage>
</organism>
<dbReference type="InterPro" id="IPR038417">
    <property type="entry name" value="Alpga-gal_N_sf"/>
</dbReference>
<dbReference type="EC" id="3.2.1.22" evidence="2"/>
<dbReference type="InterPro" id="IPR000111">
    <property type="entry name" value="Glyco_hydro_27/36_CS"/>
</dbReference>
<dbReference type="PANTHER" id="PTHR43053">
    <property type="entry name" value="GLYCOSIDASE FAMILY 31"/>
    <property type="match status" value="1"/>
</dbReference>
<accession>A0A191WHL2</accession>